<comment type="caution">
    <text evidence="1">The sequence shown here is derived from an EMBL/GenBank/DDBJ whole genome shotgun (WGS) entry which is preliminary data.</text>
</comment>
<protein>
    <submittedName>
        <fullName evidence="1">Uncharacterized protein</fullName>
    </submittedName>
</protein>
<organism evidence="1 2">
    <name type="scientific">Nonomuraea cypriaca</name>
    <dbReference type="NCBI Taxonomy" id="1187855"/>
    <lineage>
        <taxon>Bacteria</taxon>
        <taxon>Bacillati</taxon>
        <taxon>Actinomycetota</taxon>
        <taxon>Actinomycetes</taxon>
        <taxon>Streptosporangiales</taxon>
        <taxon>Streptosporangiaceae</taxon>
        <taxon>Nonomuraea</taxon>
    </lineage>
</organism>
<dbReference type="EMBL" id="JADOGI010000026">
    <property type="protein sequence ID" value="MBF8186383.1"/>
    <property type="molecule type" value="Genomic_DNA"/>
</dbReference>
<evidence type="ECO:0000313" key="2">
    <source>
        <dbReference type="Proteomes" id="UP000605361"/>
    </source>
</evidence>
<evidence type="ECO:0000313" key="1">
    <source>
        <dbReference type="EMBL" id="MBF8186383.1"/>
    </source>
</evidence>
<reference evidence="1" key="1">
    <citation type="submission" date="2020-11" db="EMBL/GenBank/DDBJ databases">
        <title>Whole-genome analyses of Nonomuraea sp. K274.</title>
        <authorList>
            <person name="Veyisoglu A."/>
        </authorList>
    </citation>
    <scope>NUCLEOTIDE SEQUENCE</scope>
    <source>
        <strain evidence="1">K274</strain>
    </source>
</reference>
<gene>
    <name evidence="1" type="ORF">ITP53_11605</name>
</gene>
<proteinExistence type="predicted"/>
<keyword evidence="2" id="KW-1185">Reference proteome</keyword>
<sequence length="95" mass="10696">MEGSWTNNRPNYRCRQGHHRNVFIREDKVAEHLGALLIRAVAASQNRSDLEMIDVPRALAGQVAMCRSMGLTFTYQPDIPALVTVVRGESIIIMM</sequence>
<dbReference type="AlphaFoldDB" id="A0A931F0I0"/>
<dbReference type="Proteomes" id="UP000605361">
    <property type="component" value="Unassembled WGS sequence"/>
</dbReference>
<name>A0A931F0I0_9ACTN</name>
<accession>A0A931F0I0</accession>